<keyword evidence="1" id="KW-1133">Transmembrane helix</keyword>
<gene>
    <name evidence="2" type="ORF">TIFTF001_033139</name>
</gene>
<dbReference type="Proteomes" id="UP001187192">
    <property type="component" value="Unassembled WGS sequence"/>
</dbReference>
<keyword evidence="1" id="KW-0812">Transmembrane</keyword>
<sequence length="112" mass="12230">MLTTGMAFVHWALWMTITPFVVHFHCLTSHRLSFHSLSLHRPISPASPTFPTTTAATTITSRHCPMRPAFPSLQQHHLAKAKICCVISSVNGSGVADKFMENVARTTPGSSS</sequence>
<keyword evidence="1" id="KW-0472">Membrane</keyword>
<proteinExistence type="predicted"/>
<evidence type="ECO:0000256" key="1">
    <source>
        <dbReference type="SAM" id="Phobius"/>
    </source>
</evidence>
<name>A0AA88DYB0_FICCA</name>
<comment type="caution">
    <text evidence="2">The sequence shown here is derived from an EMBL/GenBank/DDBJ whole genome shotgun (WGS) entry which is preliminary data.</text>
</comment>
<protein>
    <submittedName>
        <fullName evidence="2">Uncharacterized protein</fullName>
    </submittedName>
</protein>
<evidence type="ECO:0000313" key="2">
    <source>
        <dbReference type="EMBL" id="GMN64059.1"/>
    </source>
</evidence>
<reference evidence="2" key="1">
    <citation type="submission" date="2023-07" db="EMBL/GenBank/DDBJ databases">
        <title>draft genome sequence of fig (Ficus carica).</title>
        <authorList>
            <person name="Takahashi T."/>
            <person name="Nishimura K."/>
        </authorList>
    </citation>
    <scope>NUCLEOTIDE SEQUENCE</scope>
</reference>
<keyword evidence="3" id="KW-1185">Reference proteome</keyword>
<accession>A0AA88DYB0</accession>
<feature type="transmembrane region" description="Helical" evidence="1">
    <location>
        <begin position="6"/>
        <end position="27"/>
    </location>
</feature>
<evidence type="ECO:0000313" key="3">
    <source>
        <dbReference type="Proteomes" id="UP001187192"/>
    </source>
</evidence>
<dbReference type="EMBL" id="BTGU01000167">
    <property type="protein sequence ID" value="GMN64059.1"/>
    <property type="molecule type" value="Genomic_DNA"/>
</dbReference>
<organism evidence="2 3">
    <name type="scientific">Ficus carica</name>
    <name type="common">Common fig</name>
    <dbReference type="NCBI Taxonomy" id="3494"/>
    <lineage>
        <taxon>Eukaryota</taxon>
        <taxon>Viridiplantae</taxon>
        <taxon>Streptophyta</taxon>
        <taxon>Embryophyta</taxon>
        <taxon>Tracheophyta</taxon>
        <taxon>Spermatophyta</taxon>
        <taxon>Magnoliopsida</taxon>
        <taxon>eudicotyledons</taxon>
        <taxon>Gunneridae</taxon>
        <taxon>Pentapetalae</taxon>
        <taxon>rosids</taxon>
        <taxon>fabids</taxon>
        <taxon>Rosales</taxon>
        <taxon>Moraceae</taxon>
        <taxon>Ficeae</taxon>
        <taxon>Ficus</taxon>
    </lineage>
</organism>
<dbReference type="AlphaFoldDB" id="A0AA88DYB0"/>